<evidence type="ECO:0000256" key="9">
    <source>
        <dbReference type="ARBA" id="ARBA00023004"/>
    </source>
</evidence>
<keyword evidence="12" id="KW-0812">Transmembrane</keyword>
<evidence type="ECO:0000256" key="10">
    <source>
        <dbReference type="ARBA" id="ARBA00033171"/>
    </source>
</evidence>
<dbReference type="InterPro" id="IPR015168">
    <property type="entry name" value="SsuA/THI5"/>
</dbReference>
<keyword evidence="15" id="KW-1185">Reference proteome</keyword>
<dbReference type="EMBL" id="FUYC01000005">
    <property type="protein sequence ID" value="SKA81966.1"/>
    <property type="molecule type" value="Genomic_DNA"/>
</dbReference>
<reference evidence="14 15" key="1">
    <citation type="submission" date="2017-02" db="EMBL/GenBank/DDBJ databases">
        <authorList>
            <person name="Peterson S.W."/>
        </authorList>
    </citation>
    <scope>NUCLEOTIDE SEQUENCE [LARGE SCALE GENOMIC DNA]</scope>
    <source>
        <strain evidence="14 15">DSM 16080</strain>
    </source>
</reference>
<keyword evidence="5" id="KW-0808">Transferase</keyword>
<dbReference type="RefSeq" id="WP_159447158.1">
    <property type="nucleotide sequence ID" value="NZ_FUYC01000005.1"/>
</dbReference>
<dbReference type="SUPFAM" id="SSF53850">
    <property type="entry name" value="Periplasmic binding protein-like II"/>
    <property type="match status" value="1"/>
</dbReference>
<sequence length="339" mass="38789">MQGRPHGTASVWMVPAWLLILTAAVCLSYVPARAGQKRLERVSLMLQWSPQAQFAGFYMAEKKGMYEQRGLDMRLIPGGPDRVASDWLDSRDTDFCTMFLSTALERWDSGMPLVNVGQFVRHSALMLVARRGQGIRTAADLHGRKVSMWANEFQIQPRALFRSLGVRPEIVPLGSSMDLFLRGAVHATTVMWYNEYHTLLSAGLREEELQPIFFRDTEYDFPEDGVYCLRSTAEQRPEVALAVVDATREGWEYAFAHEEETLDVIVEHMREAGLPVTRVHQRWMLRRMRDVILPKGETRVDPSLNPATFRRVAGQLLEAGVIRRLPQYEHFYKGPDHAR</sequence>
<keyword evidence="7" id="KW-0663">Pyridoxal phosphate</keyword>
<evidence type="ECO:0000256" key="1">
    <source>
        <dbReference type="ARBA" id="ARBA00003469"/>
    </source>
</evidence>
<keyword evidence="6" id="KW-0479">Metal-binding</keyword>
<accession>A0A1T4WXB5</accession>
<feature type="domain" description="SsuA/THI5-like" evidence="13">
    <location>
        <begin position="52"/>
        <end position="260"/>
    </location>
</feature>
<keyword evidence="12" id="KW-1133">Transmembrane helix</keyword>
<keyword evidence="9" id="KW-0408">Iron</keyword>
<dbReference type="AlphaFoldDB" id="A0A1T4WXB5"/>
<dbReference type="PANTHER" id="PTHR31528">
    <property type="entry name" value="4-AMINO-5-HYDROXYMETHYL-2-METHYLPYRIMIDINE PHOSPHATE SYNTHASE THI11-RELATED"/>
    <property type="match status" value="1"/>
</dbReference>
<comment type="subunit">
    <text evidence="4">Homodimer.</text>
</comment>
<evidence type="ECO:0000256" key="5">
    <source>
        <dbReference type="ARBA" id="ARBA00022679"/>
    </source>
</evidence>
<evidence type="ECO:0000256" key="6">
    <source>
        <dbReference type="ARBA" id="ARBA00022723"/>
    </source>
</evidence>
<dbReference type="PANTHER" id="PTHR31528:SF1">
    <property type="entry name" value="4-AMINO-5-HYDROXYMETHYL-2-METHYLPYRIMIDINE PHOSPHATE SYNTHASE THI11-RELATED"/>
    <property type="match status" value="1"/>
</dbReference>
<protein>
    <recommendedName>
        <fullName evidence="10">Thiamine pyrimidine synthase</fullName>
    </recommendedName>
</protein>
<organism evidence="14 15">
    <name type="scientific">Paucidesulfovibrio gracilis DSM 16080</name>
    <dbReference type="NCBI Taxonomy" id="1121449"/>
    <lineage>
        <taxon>Bacteria</taxon>
        <taxon>Pseudomonadati</taxon>
        <taxon>Thermodesulfobacteriota</taxon>
        <taxon>Desulfovibrionia</taxon>
        <taxon>Desulfovibrionales</taxon>
        <taxon>Desulfovibrionaceae</taxon>
        <taxon>Paucidesulfovibrio</taxon>
    </lineage>
</organism>
<proteinExistence type="inferred from homology"/>
<dbReference type="GO" id="GO:0009228">
    <property type="term" value="P:thiamine biosynthetic process"/>
    <property type="evidence" value="ECO:0007669"/>
    <property type="project" value="UniProtKB-KW"/>
</dbReference>
<evidence type="ECO:0000313" key="15">
    <source>
        <dbReference type="Proteomes" id="UP000190027"/>
    </source>
</evidence>
<keyword evidence="12" id="KW-0472">Membrane</keyword>
<comment type="similarity">
    <text evidence="3">Belongs to the NMT1/THI5 family.</text>
</comment>
<evidence type="ECO:0000256" key="8">
    <source>
        <dbReference type="ARBA" id="ARBA00022977"/>
    </source>
</evidence>
<dbReference type="GO" id="GO:0016740">
    <property type="term" value="F:transferase activity"/>
    <property type="evidence" value="ECO:0007669"/>
    <property type="project" value="UniProtKB-KW"/>
</dbReference>
<evidence type="ECO:0000256" key="7">
    <source>
        <dbReference type="ARBA" id="ARBA00022898"/>
    </source>
</evidence>
<gene>
    <name evidence="14" type="ORF">SAMN02745704_01478</name>
</gene>
<comment type="pathway">
    <text evidence="2">Cofactor biosynthesis; thiamine diphosphate biosynthesis.</text>
</comment>
<evidence type="ECO:0000256" key="2">
    <source>
        <dbReference type="ARBA" id="ARBA00004948"/>
    </source>
</evidence>
<name>A0A1T4WXB5_9BACT</name>
<evidence type="ECO:0000259" key="13">
    <source>
        <dbReference type="Pfam" id="PF09084"/>
    </source>
</evidence>
<dbReference type="InterPro" id="IPR027939">
    <property type="entry name" value="NMT1/THI5"/>
</dbReference>
<dbReference type="Proteomes" id="UP000190027">
    <property type="component" value="Unassembled WGS sequence"/>
</dbReference>
<evidence type="ECO:0000256" key="3">
    <source>
        <dbReference type="ARBA" id="ARBA00009406"/>
    </source>
</evidence>
<dbReference type="Gene3D" id="3.40.190.10">
    <property type="entry name" value="Periplasmic binding protein-like II"/>
    <property type="match status" value="2"/>
</dbReference>
<comment type="catalytic activity">
    <reaction evidence="11">
        <text>N(6)-(pyridoxal phosphate)-L-lysyl-[4-amino-5-hydroxymethyl-2-methylpyrimidine phosphate synthase] + L-histidyl-[4-amino-5-hydroxymethyl-2-methylpyrimidine phosphate synthase] + 2 Fe(3+) + 4 H2O = L-lysyl-[4-amino-5-hydroxymethyl-2-methylpyrimidine phosphate synthase] + (2S)-2-amino-5-hydroxy-4-oxopentanoyl-[4-amino-5-hydroxymethyl-2-methylpyrimidine phosphate synthase] + 4-amino-2-methyl-5-(phosphooxymethyl)pyrimidine + 3-oxopropanoate + 2 Fe(2+) + 2 H(+)</text>
        <dbReference type="Rhea" id="RHEA:65756"/>
        <dbReference type="Rhea" id="RHEA-COMP:16892"/>
        <dbReference type="Rhea" id="RHEA-COMP:16893"/>
        <dbReference type="Rhea" id="RHEA-COMP:16894"/>
        <dbReference type="Rhea" id="RHEA-COMP:16895"/>
        <dbReference type="ChEBI" id="CHEBI:15377"/>
        <dbReference type="ChEBI" id="CHEBI:15378"/>
        <dbReference type="ChEBI" id="CHEBI:29033"/>
        <dbReference type="ChEBI" id="CHEBI:29034"/>
        <dbReference type="ChEBI" id="CHEBI:29969"/>
        <dbReference type="ChEBI" id="CHEBI:29979"/>
        <dbReference type="ChEBI" id="CHEBI:33190"/>
        <dbReference type="ChEBI" id="CHEBI:58354"/>
        <dbReference type="ChEBI" id="CHEBI:143915"/>
        <dbReference type="ChEBI" id="CHEBI:157692"/>
    </reaction>
    <physiologicalReaction direction="left-to-right" evidence="11">
        <dbReference type="Rhea" id="RHEA:65757"/>
    </physiologicalReaction>
</comment>
<evidence type="ECO:0000256" key="4">
    <source>
        <dbReference type="ARBA" id="ARBA00011738"/>
    </source>
</evidence>
<dbReference type="GO" id="GO:0046872">
    <property type="term" value="F:metal ion binding"/>
    <property type="evidence" value="ECO:0007669"/>
    <property type="project" value="UniProtKB-KW"/>
</dbReference>
<dbReference type="OrthoDB" id="174578at2"/>
<evidence type="ECO:0000313" key="14">
    <source>
        <dbReference type="EMBL" id="SKA81966.1"/>
    </source>
</evidence>
<dbReference type="STRING" id="1121449.SAMN02745704_01478"/>
<evidence type="ECO:0000256" key="11">
    <source>
        <dbReference type="ARBA" id="ARBA00048179"/>
    </source>
</evidence>
<evidence type="ECO:0000256" key="12">
    <source>
        <dbReference type="SAM" id="Phobius"/>
    </source>
</evidence>
<feature type="transmembrane region" description="Helical" evidence="12">
    <location>
        <begin position="12"/>
        <end position="32"/>
    </location>
</feature>
<comment type="function">
    <text evidence="1">Responsible for the formation of the pyrimidine heterocycle in the thiamine biosynthesis pathway. Catalyzes the formation of hydroxymethylpyrimidine phosphate (HMP-P) from histidine and pyridoxal phosphate (PLP). The protein uses PLP and the active site histidine to form HMP-P, generating an inactive enzyme. The enzyme can only undergo a single turnover, which suggests it is a suicide enzyme.</text>
</comment>
<keyword evidence="8" id="KW-0784">Thiamine biosynthesis</keyword>
<dbReference type="Pfam" id="PF09084">
    <property type="entry name" value="NMT1"/>
    <property type="match status" value="1"/>
</dbReference>